<dbReference type="PANTHER" id="PTHR46788:SF1">
    <property type="entry name" value="EF-HAND CALCIUM-BINDING DOMAIN-CONTAINING PROTEIN 5"/>
    <property type="match status" value="1"/>
</dbReference>
<dbReference type="PROSITE" id="PS00018">
    <property type="entry name" value="EF_HAND_1"/>
    <property type="match status" value="1"/>
</dbReference>
<accession>A0ABM4BXV8</accession>
<dbReference type="CDD" id="cd22968">
    <property type="entry name" value="DD_EFCAB5"/>
    <property type="match status" value="1"/>
</dbReference>
<gene>
    <name evidence="3" type="primary">LOC101234824</name>
</gene>
<dbReference type="RefSeq" id="XP_065654007.1">
    <property type="nucleotide sequence ID" value="XM_065797935.1"/>
</dbReference>
<dbReference type="SUPFAM" id="SSF55781">
    <property type="entry name" value="GAF domain-like"/>
    <property type="match status" value="1"/>
</dbReference>
<reference evidence="3" key="1">
    <citation type="submission" date="2025-08" db="UniProtKB">
        <authorList>
            <consortium name="RefSeq"/>
        </authorList>
    </citation>
    <scope>IDENTIFICATION</scope>
</reference>
<evidence type="ECO:0000313" key="2">
    <source>
        <dbReference type="Proteomes" id="UP001652625"/>
    </source>
</evidence>
<dbReference type="Gene3D" id="3.30.450.40">
    <property type="match status" value="1"/>
</dbReference>
<name>A0ABM4BXV8_HYDVU</name>
<dbReference type="InterPro" id="IPR018247">
    <property type="entry name" value="EF_Hand_1_Ca_BS"/>
</dbReference>
<feature type="domain" description="EF-hand" evidence="1">
    <location>
        <begin position="436"/>
        <end position="471"/>
    </location>
</feature>
<organism evidence="2 3">
    <name type="scientific">Hydra vulgaris</name>
    <name type="common">Hydra</name>
    <name type="synonym">Hydra attenuata</name>
    <dbReference type="NCBI Taxonomy" id="6087"/>
    <lineage>
        <taxon>Eukaryota</taxon>
        <taxon>Metazoa</taxon>
        <taxon>Cnidaria</taxon>
        <taxon>Hydrozoa</taxon>
        <taxon>Hydroidolina</taxon>
        <taxon>Anthoathecata</taxon>
        <taxon>Aplanulata</taxon>
        <taxon>Hydridae</taxon>
        <taxon>Hydra</taxon>
    </lineage>
</organism>
<dbReference type="Proteomes" id="UP001652625">
    <property type="component" value="Chromosome 05"/>
</dbReference>
<sequence>MTEVSFLNKIYAEKSEKQDVNEISLYLKEENGKTVEHEIKNLKFIEKTYSNAKHEITELIIRITSFDSLVIDWLEEQSLPKNVLVYLLENIVPILVLGLQKLLIEAEKFDFKENKEFNPINFLAQYLMRNKLHFKKNAETSPYGKSIQKILSKFNKKNVHKFEAEKEKGFTKSIEEIFIQWTGQRNALIKLSLVNSLQCSFQEHLLNKSQNKDYVLNIKDCGTTNSDERLLNIKEFVQYLNDQWCEVDEEVFNEFKNYSLSCCLSYATLISFEDTRNALNDLFIFCVKDQVRYLNRTKVLNLLANFYDQSDATMKQFLQNPRIWPIIEFEEEDSNEINDYLCKDISEADAIIDTKLAKQHVGVFNKFQLSKDQFVNMLLLFLADSSRFMIESLIKFIQVKYIQTNEEVAQIKEKKDILYTQTADIEITQNVKNIEKRYMLLNYLFDLWDRDSSGFLEINEIENVLINWRKDEIHDYLYSQTFGAFDNIFWKISRSDFKQIIDEICALFPNKDVFDQLIRYLIKSVQRLSEEDNNDGFARKMLQTITFSGKTSSMMVDPLFQQTIQVVQQYAKNYGKMKISVYVAMFENKMFENIHSFHTLDKKYNTEETNDVAAKKSVHVAPNVFASAENNNKKYLRYVATCAHDRDILLNRVLHRGLKCVSFDAVDTGKPIYIQEVLNHGGVFLWNPIRALEKYEGSFICFPLKDKEQNVIGILGIDTMAEPNETKFFLKEISFYQVVAKVLSQTYQELHMVQRKIQIAENAVFWILKSCSCVNKVVIYHVEPDLEPSKSNSLHKLMKFDKNHCLKTYDSSRVQRNSNIFKNHLFQCIDVSMTVITKELKEYHYVFPIRDVYGAVILILDINICSLDFTMQEKMEIKRLLKLLNMAQKEMSRNKKIEEFKVFPNYFIFDQILLENAKNNILQFSDRMLEEFLSYQQPPKIIHSILKAVCCIYFEEKGDTYEFEKLDQWDYCRDFLSSNLVEWIILFDPVNQVIKGEENKFVTCLKDLSAEHYLMAPMVPSRYLINWAFVCLNLMEKIKIKILQYQNASSEIITN</sequence>
<proteinExistence type="predicted"/>
<dbReference type="InterPro" id="IPR002048">
    <property type="entry name" value="EF_hand_dom"/>
</dbReference>
<evidence type="ECO:0000259" key="1">
    <source>
        <dbReference type="PROSITE" id="PS50222"/>
    </source>
</evidence>
<dbReference type="GeneID" id="101234824"/>
<dbReference type="PROSITE" id="PS50222">
    <property type="entry name" value="EF_HAND_2"/>
    <property type="match status" value="1"/>
</dbReference>
<evidence type="ECO:0000313" key="3">
    <source>
        <dbReference type="RefSeq" id="XP_065654007.1"/>
    </source>
</evidence>
<dbReference type="InterPro" id="IPR029016">
    <property type="entry name" value="GAF-like_dom_sf"/>
</dbReference>
<dbReference type="PANTHER" id="PTHR46788">
    <property type="entry name" value="EF-HAND CALCIUM-BINDING DOMAIN-CONTAINING PROTEIN 5"/>
    <property type="match status" value="1"/>
</dbReference>
<protein>
    <submittedName>
        <fullName evidence="3">EF-hand calcium-binding domain-containing protein 5 isoform X2</fullName>
    </submittedName>
</protein>
<keyword evidence="2" id="KW-1185">Reference proteome</keyword>